<dbReference type="InterPro" id="IPR004205">
    <property type="entry name" value="Cyt_bc1_su8"/>
</dbReference>
<evidence type="ECO:0000256" key="3">
    <source>
        <dbReference type="ARBA" id="ARBA00022448"/>
    </source>
</evidence>
<dbReference type="PANTHER" id="PTHR12119">
    <property type="entry name" value="UBIQUINOL-CYTOCHROME C REDUCTASE COMPLEX UBIQUINONE-BINDING PROTEIN QP-C"/>
    <property type="match status" value="1"/>
</dbReference>
<evidence type="ECO:0000256" key="9">
    <source>
        <dbReference type="ARBA" id="ARBA00023128"/>
    </source>
</evidence>
<keyword evidence="7 11" id="KW-0249">Electron transport</keyword>
<evidence type="ECO:0000313" key="13">
    <source>
        <dbReference type="Proteomes" id="UP000886523"/>
    </source>
</evidence>
<dbReference type="GO" id="GO:0006122">
    <property type="term" value="P:mitochondrial electron transport, ubiquinol to cytochrome c"/>
    <property type="evidence" value="ECO:0007669"/>
    <property type="project" value="UniProtKB-UniRule"/>
</dbReference>
<keyword evidence="4 11" id="KW-0679">Respiratory chain</keyword>
<dbReference type="AlphaFoldDB" id="A0A9P6B4A8"/>
<protein>
    <recommendedName>
        <fullName evidence="11">Cytochrome b-c1 complex subunit 8</fullName>
    </recommendedName>
    <alternativeName>
        <fullName evidence="11">Complex III subunit 8</fullName>
    </alternativeName>
</protein>
<evidence type="ECO:0000256" key="5">
    <source>
        <dbReference type="ARBA" id="ARBA00022692"/>
    </source>
</evidence>
<sequence>MGWWGDMGGPKQKGITSYTISPFRQRAMKGVLTGYIFNGYARIISQAPYFFVPLALGYGTYVWANKTDHYNNSKAGHIAAGEHH</sequence>
<keyword evidence="9 11" id="KW-0496">Mitochondrion</keyword>
<dbReference type="GO" id="GO:0045275">
    <property type="term" value="C:respiratory chain complex III"/>
    <property type="evidence" value="ECO:0007669"/>
    <property type="project" value="UniProtKB-UniRule"/>
</dbReference>
<dbReference type="SUPFAM" id="SSF81508">
    <property type="entry name" value="Ubiquinone-binding protein QP-C of cytochrome bc1 complex (Ubiquinol-cytochrome c reductase)"/>
    <property type="match status" value="1"/>
</dbReference>
<keyword evidence="5" id="KW-0812">Transmembrane</keyword>
<dbReference type="GO" id="GO:0005743">
    <property type="term" value="C:mitochondrial inner membrane"/>
    <property type="evidence" value="ECO:0007669"/>
    <property type="project" value="UniProtKB-SubCell"/>
</dbReference>
<dbReference type="EMBL" id="MU128944">
    <property type="protein sequence ID" value="KAF9516046.1"/>
    <property type="molecule type" value="Genomic_DNA"/>
</dbReference>
<keyword evidence="13" id="KW-1185">Reference proteome</keyword>
<comment type="subunit">
    <text evidence="11">Component of the ubiquinol-cytochrome c oxidoreductase (cytochrome b-c1 complex, complex III, CIII), a multisubunit enzyme composed of 3 respiratory subunits cytochrome b, cytochrome c1 and Rieske protein, 2 core protein subunits, and additional low-molecular weight protein subunits. The complex exists as an obligatory dimer and forms supercomplexes (SCs) in the inner mitochondrial membrane with cytochrome c oxidase (complex IV, CIV).</text>
</comment>
<keyword evidence="3 11" id="KW-0813">Transport</keyword>
<keyword evidence="6 11" id="KW-0999">Mitochondrion inner membrane</keyword>
<evidence type="ECO:0000256" key="2">
    <source>
        <dbReference type="ARBA" id="ARBA00007668"/>
    </source>
</evidence>
<accession>A0A9P6B4A8</accession>
<name>A0A9P6B4A8_9AGAM</name>
<keyword evidence="8" id="KW-1133">Transmembrane helix</keyword>
<proteinExistence type="inferred from homology"/>
<reference evidence="12" key="1">
    <citation type="journal article" date="2020" name="Nat. Commun.">
        <title>Large-scale genome sequencing of mycorrhizal fungi provides insights into the early evolution of symbiotic traits.</title>
        <authorList>
            <person name="Miyauchi S."/>
            <person name="Kiss E."/>
            <person name="Kuo A."/>
            <person name="Drula E."/>
            <person name="Kohler A."/>
            <person name="Sanchez-Garcia M."/>
            <person name="Morin E."/>
            <person name="Andreopoulos B."/>
            <person name="Barry K.W."/>
            <person name="Bonito G."/>
            <person name="Buee M."/>
            <person name="Carver A."/>
            <person name="Chen C."/>
            <person name="Cichocki N."/>
            <person name="Clum A."/>
            <person name="Culley D."/>
            <person name="Crous P.W."/>
            <person name="Fauchery L."/>
            <person name="Girlanda M."/>
            <person name="Hayes R.D."/>
            <person name="Keri Z."/>
            <person name="LaButti K."/>
            <person name="Lipzen A."/>
            <person name="Lombard V."/>
            <person name="Magnuson J."/>
            <person name="Maillard F."/>
            <person name="Murat C."/>
            <person name="Nolan M."/>
            <person name="Ohm R.A."/>
            <person name="Pangilinan J."/>
            <person name="Pereira M.F."/>
            <person name="Perotto S."/>
            <person name="Peter M."/>
            <person name="Pfister S."/>
            <person name="Riley R."/>
            <person name="Sitrit Y."/>
            <person name="Stielow J.B."/>
            <person name="Szollosi G."/>
            <person name="Zifcakova L."/>
            <person name="Stursova M."/>
            <person name="Spatafora J.W."/>
            <person name="Tedersoo L."/>
            <person name="Vaario L.M."/>
            <person name="Yamada A."/>
            <person name="Yan M."/>
            <person name="Wang P."/>
            <person name="Xu J."/>
            <person name="Bruns T."/>
            <person name="Baldrian P."/>
            <person name="Vilgalys R."/>
            <person name="Dunand C."/>
            <person name="Henrissat B."/>
            <person name="Grigoriev I.V."/>
            <person name="Hibbett D."/>
            <person name="Nagy L.G."/>
            <person name="Martin F.M."/>
        </authorList>
    </citation>
    <scope>NUCLEOTIDE SEQUENCE</scope>
    <source>
        <strain evidence="12">UP504</strain>
    </source>
</reference>
<dbReference type="Proteomes" id="UP000886523">
    <property type="component" value="Unassembled WGS sequence"/>
</dbReference>
<organism evidence="12 13">
    <name type="scientific">Hydnum rufescens UP504</name>
    <dbReference type="NCBI Taxonomy" id="1448309"/>
    <lineage>
        <taxon>Eukaryota</taxon>
        <taxon>Fungi</taxon>
        <taxon>Dikarya</taxon>
        <taxon>Basidiomycota</taxon>
        <taxon>Agaricomycotina</taxon>
        <taxon>Agaricomycetes</taxon>
        <taxon>Cantharellales</taxon>
        <taxon>Hydnaceae</taxon>
        <taxon>Hydnum</taxon>
    </lineage>
</organism>
<comment type="function">
    <text evidence="11">Component of the ubiquinol-cytochrome c oxidoreductase, a multisubunit transmembrane complex that is part of the mitochondrial electron transport chain which drives oxidative phosphorylation. The complex plays an important role in the uptake of multiple carbon sources present in different host niches.</text>
</comment>
<evidence type="ECO:0000256" key="11">
    <source>
        <dbReference type="RuleBase" id="RU368118"/>
    </source>
</evidence>
<comment type="caution">
    <text evidence="12">The sequence shown here is derived from an EMBL/GenBank/DDBJ whole genome shotgun (WGS) entry which is preliminary data.</text>
</comment>
<dbReference type="OrthoDB" id="6683853at2759"/>
<evidence type="ECO:0000256" key="1">
    <source>
        <dbReference type="ARBA" id="ARBA00004434"/>
    </source>
</evidence>
<dbReference type="Gene3D" id="1.20.5.210">
    <property type="entry name" value="Cytochrome b-c1 complex subunit 8"/>
    <property type="match status" value="1"/>
</dbReference>
<dbReference type="Pfam" id="PF02939">
    <property type="entry name" value="UcrQ"/>
    <property type="match status" value="1"/>
</dbReference>
<evidence type="ECO:0000256" key="8">
    <source>
        <dbReference type="ARBA" id="ARBA00022989"/>
    </source>
</evidence>
<keyword evidence="10" id="KW-0472">Membrane</keyword>
<evidence type="ECO:0000313" key="12">
    <source>
        <dbReference type="EMBL" id="KAF9516046.1"/>
    </source>
</evidence>
<evidence type="ECO:0000256" key="10">
    <source>
        <dbReference type="ARBA" id="ARBA00023136"/>
    </source>
</evidence>
<comment type="subcellular location">
    <subcellularLocation>
        <location evidence="1 11">Mitochondrion inner membrane</location>
        <topology evidence="1 11">Single-pass membrane protein</topology>
    </subcellularLocation>
</comment>
<evidence type="ECO:0000256" key="7">
    <source>
        <dbReference type="ARBA" id="ARBA00022982"/>
    </source>
</evidence>
<evidence type="ECO:0000256" key="6">
    <source>
        <dbReference type="ARBA" id="ARBA00022792"/>
    </source>
</evidence>
<dbReference type="FunFam" id="1.20.5.210:FF:000001">
    <property type="entry name" value="Cytochrome b-c1 complex subunit 8"/>
    <property type="match status" value="1"/>
</dbReference>
<dbReference type="PANTHER" id="PTHR12119:SF2">
    <property type="entry name" value="CYTOCHROME B-C1 COMPLEX SUBUNIT 8"/>
    <property type="match status" value="1"/>
</dbReference>
<dbReference type="InterPro" id="IPR036642">
    <property type="entry name" value="Cyt_bc1_su8_sf"/>
</dbReference>
<gene>
    <name evidence="12" type="ORF">BS47DRAFT_1293115</name>
</gene>
<evidence type="ECO:0000256" key="4">
    <source>
        <dbReference type="ARBA" id="ARBA00022660"/>
    </source>
</evidence>
<comment type="similarity">
    <text evidence="2 11">Belongs to the UQCRQ/QCR8 family.</text>
</comment>